<keyword evidence="3" id="KW-1185">Reference proteome</keyword>
<dbReference type="STRING" id="866536.Belba_3172"/>
<dbReference type="HOGENOM" id="CLU_071509_0_0_10"/>
<dbReference type="EMBL" id="CP003281">
    <property type="protein sequence ID" value="AFL85684.1"/>
    <property type="molecule type" value="Genomic_DNA"/>
</dbReference>
<dbReference type="KEGG" id="bbd:Belba_3172"/>
<proteinExistence type="predicted"/>
<feature type="domain" description="NodB homology" evidence="1">
    <location>
        <begin position="41"/>
        <end position="187"/>
    </location>
</feature>
<name>I3Z8W6_BELBD</name>
<dbReference type="Proteomes" id="UP000006050">
    <property type="component" value="Chromosome"/>
</dbReference>
<dbReference type="Gene3D" id="3.20.20.370">
    <property type="entry name" value="Glycoside hydrolase/deacetylase"/>
    <property type="match status" value="1"/>
</dbReference>
<dbReference type="eggNOG" id="COG0726">
    <property type="taxonomic scope" value="Bacteria"/>
</dbReference>
<dbReference type="InterPro" id="IPR002509">
    <property type="entry name" value="NODB_dom"/>
</dbReference>
<dbReference type="AlphaFoldDB" id="I3Z8W6"/>
<dbReference type="CDD" id="cd10929">
    <property type="entry name" value="CE4_u5"/>
    <property type="match status" value="1"/>
</dbReference>
<evidence type="ECO:0000313" key="3">
    <source>
        <dbReference type="Proteomes" id="UP000006050"/>
    </source>
</evidence>
<sequence length="335" mass="39709">MYFMNQLDTGAWIISLDFELLWGIFDKPDNKVNTPYFSNTRELVPRMLDSFARHYIEATWATVGMLFAENKEEWESFLPKIKPSYRNKEYSAYEWVKKHGLQNEYHFAPDLIKKIIDTPGQELGSHSFAHYYTLMRGQTPSQFRNDLQAAQRIAKHKFQINLSSLVFPRNHINLQYLKICKEEGFSQVRSNPKDWFWQETQHERVIKRIYRTADCFVSLGGCSSFGEDEIYQETENYPLEIPASRLLRPYYQKSNLINKWRLQRVMNEMTSAAKQKKIYHLWWHPHNFANNPKASLNELEILINHYKNLKETYGMKSFSMQSLANALNAPTFKSM</sequence>
<dbReference type="GO" id="GO:0016810">
    <property type="term" value="F:hydrolase activity, acting on carbon-nitrogen (but not peptide) bonds"/>
    <property type="evidence" value="ECO:0007669"/>
    <property type="project" value="InterPro"/>
</dbReference>
<dbReference type="PATRIC" id="fig|866536.3.peg.3280"/>
<evidence type="ECO:0000259" key="1">
    <source>
        <dbReference type="Pfam" id="PF01522"/>
    </source>
</evidence>
<dbReference type="Pfam" id="PF01522">
    <property type="entry name" value="Polysacc_deac_1"/>
    <property type="match status" value="1"/>
</dbReference>
<dbReference type="InterPro" id="IPR011330">
    <property type="entry name" value="Glyco_hydro/deAcase_b/a-brl"/>
</dbReference>
<organism evidence="2 3">
    <name type="scientific">Belliella baltica (strain DSM 15883 / CIP 108006 / LMG 21964 / BA134)</name>
    <dbReference type="NCBI Taxonomy" id="866536"/>
    <lineage>
        <taxon>Bacteria</taxon>
        <taxon>Pseudomonadati</taxon>
        <taxon>Bacteroidota</taxon>
        <taxon>Cytophagia</taxon>
        <taxon>Cytophagales</taxon>
        <taxon>Cyclobacteriaceae</taxon>
        <taxon>Belliella</taxon>
    </lineage>
</organism>
<accession>I3Z8W6</accession>
<protein>
    <submittedName>
        <fullName evidence="2">Polysaccharide deacetylase</fullName>
    </submittedName>
</protein>
<dbReference type="GO" id="GO:0005975">
    <property type="term" value="P:carbohydrate metabolic process"/>
    <property type="evidence" value="ECO:0007669"/>
    <property type="project" value="InterPro"/>
</dbReference>
<gene>
    <name evidence="2" type="ordered locus">Belba_3172</name>
</gene>
<dbReference type="SUPFAM" id="SSF88713">
    <property type="entry name" value="Glycoside hydrolase/deacetylase"/>
    <property type="match status" value="1"/>
</dbReference>
<evidence type="ECO:0000313" key="2">
    <source>
        <dbReference type="EMBL" id="AFL85684.1"/>
    </source>
</evidence>
<reference evidence="3" key="1">
    <citation type="submission" date="2012-06" db="EMBL/GenBank/DDBJ databases">
        <title>The complete genome of Belliella baltica DSM 15883.</title>
        <authorList>
            <person name="Lucas S."/>
            <person name="Copeland A."/>
            <person name="Lapidus A."/>
            <person name="Goodwin L."/>
            <person name="Pitluck S."/>
            <person name="Peters L."/>
            <person name="Mikhailova N."/>
            <person name="Davenport K."/>
            <person name="Kyrpides N."/>
            <person name="Mavromatis K."/>
            <person name="Pagani I."/>
            <person name="Ivanova N."/>
            <person name="Ovchinnikova G."/>
            <person name="Zeytun A."/>
            <person name="Detter J.C."/>
            <person name="Han C."/>
            <person name="Land M."/>
            <person name="Hauser L."/>
            <person name="Markowitz V."/>
            <person name="Cheng J.-F."/>
            <person name="Hugenholtz P."/>
            <person name="Woyke T."/>
            <person name="Wu D."/>
            <person name="Tindall B."/>
            <person name="Pomrenke H."/>
            <person name="Brambilla E."/>
            <person name="Klenk H.-P."/>
            <person name="Eisen J.A."/>
        </authorList>
    </citation>
    <scope>NUCLEOTIDE SEQUENCE [LARGE SCALE GENOMIC DNA]</scope>
    <source>
        <strain evidence="3">DSM 15883 / CIP 108006 / LMG 21964 / BA134</strain>
    </source>
</reference>